<dbReference type="Gene3D" id="1.10.8.720">
    <property type="entry name" value="Region D6 of dynein motor"/>
    <property type="match status" value="1"/>
</dbReference>
<evidence type="ECO:0000313" key="3">
    <source>
        <dbReference type="EMBL" id="KAI8043221.1"/>
    </source>
</evidence>
<dbReference type="GO" id="GO:0051959">
    <property type="term" value="F:dynein light intermediate chain binding"/>
    <property type="evidence" value="ECO:0007669"/>
    <property type="project" value="InterPro"/>
</dbReference>
<organism evidence="3 4">
    <name type="scientific">Drosophila gunungcola</name>
    <name type="common">fruit fly</name>
    <dbReference type="NCBI Taxonomy" id="103775"/>
    <lineage>
        <taxon>Eukaryota</taxon>
        <taxon>Metazoa</taxon>
        <taxon>Ecdysozoa</taxon>
        <taxon>Arthropoda</taxon>
        <taxon>Hexapoda</taxon>
        <taxon>Insecta</taxon>
        <taxon>Pterygota</taxon>
        <taxon>Neoptera</taxon>
        <taxon>Endopterygota</taxon>
        <taxon>Diptera</taxon>
        <taxon>Brachycera</taxon>
        <taxon>Muscomorpha</taxon>
        <taxon>Ephydroidea</taxon>
        <taxon>Drosophilidae</taxon>
        <taxon>Drosophila</taxon>
        <taxon>Sophophora</taxon>
    </lineage>
</organism>
<accession>A0A9Q0BT56</accession>
<dbReference type="PANTHER" id="PTHR22878:SF66">
    <property type="entry name" value="DYNEIN AXONEMAL HEAVY CHAIN 7"/>
    <property type="match status" value="1"/>
</dbReference>
<dbReference type="InterPro" id="IPR041228">
    <property type="entry name" value="Dynein_C"/>
</dbReference>
<gene>
    <name evidence="3" type="ORF">M5D96_004548</name>
</gene>
<dbReference type="GO" id="GO:0045505">
    <property type="term" value="F:dynein intermediate chain binding"/>
    <property type="evidence" value="ECO:0007669"/>
    <property type="project" value="InterPro"/>
</dbReference>
<evidence type="ECO:0008006" key="5">
    <source>
        <dbReference type="Google" id="ProtNLM"/>
    </source>
</evidence>
<comment type="caution">
    <text evidence="3">The sequence shown here is derived from an EMBL/GenBank/DDBJ whole genome shotgun (WGS) entry which is preliminary data.</text>
</comment>
<dbReference type="AlphaFoldDB" id="A0A9Q0BT56"/>
<dbReference type="Pfam" id="PF18198">
    <property type="entry name" value="AAA_lid_11"/>
    <property type="match status" value="1"/>
</dbReference>
<dbReference type="InterPro" id="IPR043160">
    <property type="entry name" value="Dynein_C_barrel"/>
</dbReference>
<dbReference type="InterPro" id="IPR042219">
    <property type="entry name" value="AAA_lid_11_sf"/>
</dbReference>
<protein>
    <recommendedName>
        <fullName evidence="5">Dynein heavy chain</fullName>
    </recommendedName>
</protein>
<reference evidence="3" key="1">
    <citation type="journal article" date="2023" name="Genome Biol. Evol.">
        <title>Long-read-based Genome Assembly of Drosophila gunungcola Reveals Fewer Chemosensory Genes in Flower-breeding Species.</title>
        <authorList>
            <person name="Negi A."/>
            <person name="Liao B.Y."/>
            <person name="Yeh S.D."/>
        </authorList>
    </citation>
    <scope>NUCLEOTIDE SEQUENCE</scope>
    <source>
        <strain evidence="3">Sukarami</strain>
    </source>
</reference>
<dbReference type="InterPro" id="IPR026983">
    <property type="entry name" value="DHC"/>
</dbReference>
<dbReference type="FunFam" id="3.10.490.20:FF:000001">
    <property type="entry name" value="dynein heavy chain 7, axonemal"/>
    <property type="match status" value="1"/>
</dbReference>
<evidence type="ECO:0000259" key="2">
    <source>
        <dbReference type="Pfam" id="PF18199"/>
    </source>
</evidence>
<sequence length="499" mass="57458">MTNEPPKGLRSNILRSMLSDPISDAEWYESCTQPRIFKQLIYSLCFFHAVIQERRYFGPIGWNIPYEFNETDLRISLMQLRMFLNQYETVNYDALRYLTGECNYGGRVTDDWDRRTLKTILDKYYCPAVIDLEMPYYLDETGQYYVPVFKEVDLYLNFTRDLPQISTPAIFGFHANADIMKDQKETDMLLSHTLLTQDTSASSDDSGGSKALTPEEVVTNVATDILEKLPKLFDRDAALLKYPTLYHQSMNTVLVQEMVRFNVLLNTIRTSLITLRKGIKGLVVMSAAVEAVYKSVLIAKIPAMWAGKSYPSLKPLGSYVTDFLRRLEFLQHWYDHGAPSTFWLSGFFFTQAFLTGAQQNYARKYVISIDLLAFDYEVLSLEESQRTGLSGPEDGVFVYGIFLEGARWDRTGKHLEESRPRELFDTMPLIWLKPLKRVDLPERHNYLCPMYKTAERRGVLSTTGHSTNFVVAMLLLCNPKTPISHWIIRGTALLCQLSF</sequence>
<dbReference type="GO" id="GO:0007018">
    <property type="term" value="P:microtubule-based movement"/>
    <property type="evidence" value="ECO:0007669"/>
    <property type="project" value="InterPro"/>
</dbReference>
<feature type="domain" description="Dynein heavy chain AAA lid" evidence="1">
    <location>
        <begin position="37"/>
        <end position="177"/>
    </location>
</feature>
<dbReference type="FunFam" id="1.10.8.720:FF:000001">
    <property type="entry name" value="dynein heavy chain 7, axonemal"/>
    <property type="match status" value="1"/>
</dbReference>
<dbReference type="Gene3D" id="3.10.490.20">
    <property type="match status" value="1"/>
</dbReference>
<dbReference type="GO" id="GO:0030286">
    <property type="term" value="C:dynein complex"/>
    <property type="evidence" value="ECO:0007669"/>
    <property type="project" value="InterPro"/>
</dbReference>
<feature type="domain" description="Dynein heavy chain C-terminal" evidence="2">
    <location>
        <begin position="183"/>
        <end position="495"/>
    </location>
</feature>
<name>A0A9Q0BT56_9MUSC</name>
<dbReference type="PANTHER" id="PTHR22878">
    <property type="entry name" value="DYNEIN HEAVY CHAIN 6, AXONEMAL-LIKE-RELATED"/>
    <property type="match status" value="1"/>
</dbReference>
<dbReference type="FunFam" id="1.20.1270.280:FF:000001">
    <property type="entry name" value="dynein heavy chain 7, axonemal"/>
    <property type="match status" value="1"/>
</dbReference>
<proteinExistence type="predicted"/>
<evidence type="ECO:0000313" key="4">
    <source>
        <dbReference type="Proteomes" id="UP001059596"/>
    </source>
</evidence>
<keyword evidence="4" id="KW-1185">Reference proteome</keyword>
<evidence type="ECO:0000259" key="1">
    <source>
        <dbReference type="Pfam" id="PF18198"/>
    </source>
</evidence>
<dbReference type="EMBL" id="JAMKOV010000002">
    <property type="protein sequence ID" value="KAI8043221.1"/>
    <property type="molecule type" value="Genomic_DNA"/>
</dbReference>
<dbReference type="InterPro" id="IPR041658">
    <property type="entry name" value="AAA_lid_11"/>
</dbReference>
<dbReference type="Gene3D" id="1.20.1270.280">
    <property type="match status" value="1"/>
</dbReference>
<dbReference type="Proteomes" id="UP001059596">
    <property type="component" value="Unassembled WGS sequence"/>
</dbReference>
<dbReference type="Pfam" id="PF18199">
    <property type="entry name" value="Dynein_C"/>
    <property type="match status" value="1"/>
</dbReference>